<organism evidence="1 2">
    <name type="scientific">Actinosynnema pretiosum</name>
    <dbReference type="NCBI Taxonomy" id="42197"/>
    <lineage>
        <taxon>Bacteria</taxon>
        <taxon>Bacillati</taxon>
        <taxon>Actinomycetota</taxon>
        <taxon>Actinomycetes</taxon>
        <taxon>Pseudonocardiales</taxon>
        <taxon>Pseudonocardiaceae</taxon>
        <taxon>Actinosynnema</taxon>
    </lineage>
</organism>
<reference evidence="1" key="1">
    <citation type="submission" date="2017-09" db="EMBL/GenBank/DDBJ databases">
        <title>Complete Genome Sequence of ansamitocin-producing Bacterium Actinosynnema pretiosum X47.</title>
        <authorList>
            <person name="Cao G."/>
            <person name="Zong G."/>
            <person name="Zhong C."/>
            <person name="Fu J."/>
        </authorList>
    </citation>
    <scope>NUCLEOTIDE SEQUENCE [LARGE SCALE GENOMIC DNA]</scope>
    <source>
        <strain evidence="1">X47</strain>
    </source>
</reference>
<protein>
    <submittedName>
        <fullName evidence="1">Uncharacterized protein</fullName>
    </submittedName>
</protein>
<evidence type="ECO:0000313" key="1">
    <source>
        <dbReference type="EMBL" id="ATE54790.1"/>
    </source>
</evidence>
<sequence length="161" mass="17590">MAEHKRLIAVALGLLSALALIASLLPGTAGAAEARDLRARAEAYLVTLGPDAVRVAPDRIEAPGVELLLAGPDERAIACPYYNFCAYSLRNFEGDLLLYEDCRYALSMPWFTTDGSWKNNQTPGRRARINYLRGTHWDVPGAYSEQSSGMGWDQVGTIDPC</sequence>
<dbReference type="EMBL" id="CP023445">
    <property type="protein sequence ID" value="ATE54790.1"/>
    <property type="molecule type" value="Genomic_DNA"/>
</dbReference>
<dbReference type="AlphaFoldDB" id="A0A290Z6Z0"/>
<evidence type="ECO:0000313" key="2">
    <source>
        <dbReference type="Proteomes" id="UP000218505"/>
    </source>
</evidence>
<dbReference type="RefSeq" id="WP_096494282.1">
    <property type="nucleotide sequence ID" value="NZ_CP023445.1"/>
</dbReference>
<dbReference type="KEGG" id="apre:CNX65_17135"/>
<dbReference type="Proteomes" id="UP000218505">
    <property type="component" value="Chromosome"/>
</dbReference>
<keyword evidence="2" id="KW-1185">Reference proteome</keyword>
<accession>A0A290Z6Z0</accession>
<name>A0A290Z6Z0_9PSEU</name>
<gene>
    <name evidence="1" type="ORF">CNX65_17135</name>
</gene>
<proteinExistence type="predicted"/>